<dbReference type="InterPro" id="IPR011050">
    <property type="entry name" value="Pectin_lyase_fold/virulence"/>
</dbReference>
<dbReference type="SMART" id="SM00710">
    <property type="entry name" value="PbH1"/>
    <property type="match status" value="10"/>
</dbReference>
<dbReference type="InterPro" id="IPR053914">
    <property type="entry name" value="DGF-1_N"/>
</dbReference>
<feature type="domain" description="Dispersed gene family protein 1 N-terminal" evidence="3">
    <location>
        <begin position="1561"/>
        <end position="1632"/>
    </location>
</feature>
<keyword evidence="1" id="KW-0472">Membrane</keyword>
<accession>K2MYW5</accession>
<comment type="caution">
    <text evidence="4">The sequence shown here is derived from an EMBL/GenBank/DDBJ whole genome shotgun (WGS) entry which is preliminary data.</text>
</comment>
<dbReference type="InterPro" id="IPR053915">
    <property type="entry name" value="DGF-1_b-sheet_dom"/>
</dbReference>
<keyword evidence="5" id="KW-1185">Reference proteome</keyword>
<sequence>MVDGTSVTHHDNSVGTCLSRWMRSAVGACPRSRPRVRRKAITAVRAAMLLVVLALVAVAAWMPAVHAVVLRLRGGTVDRAITVGPAVDTVLLGGVHITNGVSVVFDVPAMLPGALRIELRNCVCDGGAQIYVRGYSGEPASDRSLEVNVSGLSGNYCSLVFLHNLPAQTNVTVRDSTIVTAGPMHYTQLSGLADAVASPLVLYATSLLRTQLCVSNTVLRSSQAGGSAVYVGGDVGLLSSAVMLDGLSLEASGGPTASAMHVASASRLSLRSHSVFSVTNVSVVSGGGIVLGERLAVSDSVLRFVGVEGSVASSLVRCDGGTVGADGWLELRDVWAVGEASSVALLSGVTLSGGAVSIARCAATGATLVSGLAIASGVVSVQCNRAGGRVLQSSGDYRSAGLPSVSVVPCDGCAAALACFDALTASFTECVCSCRAGGVGEACLPFEVPPARAVDGSQDCVTGVTLTESVTVGGGRATVCFDSVVFSGPITVAVDLRSMDAFADALNVTLRHCVLADGAQLRIGGLSESTARPMPHALVNMTNVTSLEGTIVLHGAMPPHSSVLLANSTLRATVGGSQYVPTTPGHARFRYGPALVLDGVRLLSTRFVITRSSLVCGGESCAAILVERGLSVYLSSVFYMDNCVVISETHVMYALASDLRVSGGSVFCIQNSSWVVPNREYYKGAFVFKGVAVDGVSVLQVVFSTFRLGFAMLMATTLSVTGGSWLVHRNNEFRTAYVVHVSDENVVAFRDQSVWSILDNNFTYGSFSSFTYMTNDWSPPSDSSPIIYGVCNGLRGSPVTNYRKELNIGVPVTALDCGACIVDAVCFAAKTSSISGCECVCAAGGYGETCLPAAVPDGLGPLPLPDAKDTEVGCVHGGSISSVDVPDPAVRGLCFVNVTFTAAIVLDLSHFDASQQTLNITLLQCVLVGLSIRGSGARVHVNVTSSMLDSGELEFRGDLGASSQILVAGSTLVTTSVHAILFVEFTLSANMTLLLLDNYIKGNRYAVYFSDAVVVDGGGIIVKGNKLSTTGEEDGVGSCVCVNSVDVNDGGYLDVENNTMSSVSGVIFWGDTTVSSAGLLRVAGCTFFGSTRVSNSSLLYLDGLVTLEGGAQWRVESNSVGAASILIISHSWQKIQLSGSGTAVALAHNRQVEGSALFANLFTPNTIVESPARFVVGCNLRGDEEVSYDGVFPGEVVVFRCGTCNDDAACYMPGTDSVDRSSCTCSCKDGWHGASCLPFEVPDKVLLPVAERAVDGDTSCVVNQTLKNLTLNMWKTHHCYVGVTFSGVGAVLTFSLDSMPLHLPINITFIGCTFRGGAALQFVGCAEAAESAGVLIRVSQTVMRSSVVVFILALPQHCDIAITEVDAVQTSEVDLPGNLNNMWSVLLLNNVVLSASTLLVSNVKAHATKRDARGLYSIGTLTLVGGSSLYARYCSFGGYTHLLYVNILSVREHSVFALLNNTMSSGKSLLHQQQGFSASDHSVLRVVGNSGSVRYAIFNDDLWTVEQSSWLDWRDNNVEMGAIFYDSGSAFVSIDSSSVLTLTGCKMGTTGLSIPLLRRADAGYRFVAGCLTVAGRVVTTAAELELHGITEVTTVAACGECTRDGDCFGLLTTAVSNCKCQCAAGGHGDACVPAPVPAGPPPPPSPPPPPTPPPPPVGECISDMVYPEVVQAVGSGLSWLCYRNVTFSGGGMSLTVLVGAMTGDVANVTFDGCTWRDGAVLLLLGNAHAAVGSLNIVVTGSTFSDALLSPEGGFPPHTNITISGNRFTVTRLIPRSGLDLSSPSCVAMNELVISNDSAVVLSGNLFQAVRASSSAIHVVGFALSVSWHSLFAVVGNTFHMAGGGSTLLNLEGSGQSSSLKVLNNSAMVIRGNLATRPVKYFISFSQASRVESQSAFVFQSNDIQRSWLPFYSSHPPNIYYNSWLQLSGNLCRDSPLLAFAFLYPTVNLRNSTVS</sequence>
<name>K2MYW5_TRYCR</name>
<feature type="transmembrane region" description="Helical" evidence="1">
    <location>
        <begin position="40"/>
        <end position="62"/>
    </location>
</feature>
<dbReference type="PANTHER" id="PTHR24044:SF420">
    <property type="entry name" value="DELTA AND NOTCH-LIKE EPIDERMAL GROWTH FACTOR-RELATED RECEPTOR ISOFORM X1"/>
    <property type="match status" value="1"/>
</dbReference>
<dbReference type="InterPro" id="IPR050906">
    <property type="entry name" value="Notch_signaling"/>
</dbReference>
<gene>
    <name evidence="4" type="ORF">MOQ_005190</name>
</gene>
<dbReference type="PANTHER" id="PTHR24044">
    <property type="entry name" value="NOTCH LIGAND FAMILY MEMBER"/>
    <property type="match status" value="1"/>
</dbReference>
<feature type="domain" description="Dispersed gene family protein 1 beta-sheet" evidence="2">
    <location>
        <begin position="116"/>
        <end position="280"/>
    </location>
</feature>
<feature type="domain" description="Dispersed gene family protein 1 beta-sheet" evidence="2">
    <location>
        <begin position="507"/>
        <end position="665"/>
    </location>
</feature>
<feature type="domain" description="Dispersed gene family protein 1 beta-sheet" evidence="2">
    <location>
        <begin position="1306"/>
        <end position="1460"/>
    </location>
</feature>
<proteinExistence type="predicted"/>
<dbReference type="SUPFAM" id="SSF51126">
    <property type="entry name" value="Pectin lyase-like"/>
    <property type="match status" value="2"/>
</dbReference>
<dbReference type="OrthoDB" id="250575at2759"/>
<dbReference type="GO" id="GO:0005112">
    <property type="term" value="F:Notch binding"/>
    <property type="evidence" value="ECO:0007669"/>
    <property type="project" value="TreeGrafter"/>
</dbReference>
<dbReference type="EMBL" id="AHKC01011186">
    <property type="protein sequence ID" value="EKF30979.1"/>
    <property type="molecule type" value="Genomic_DNA"/>
</dbReference>
<evidence type="ECO:0000256" key="1">
    <source>
        <dbReference type="SAM" id="Phobius"/>
    </source>
</evidence>
<evidence type="ECO:0000313" key="5">
    <source>
        <dbReference type="Proteomes" id="UP000007350"/>
    </source>
</evidence>
<feature type="domain" description="Dispersed gene family protein 1 N-terminal" evidence="3">
    <location>
        <begin position="1140"/>
        <end position="1237"/>
    </location>
</feature>
<reference evidence="4 5" key="1">
    <citation type="journal article" date="2012" name="BMC Genomics">
        <title>Comparative genomic analysis of human infective Trypanosoma cruzi lineages with the bat-restricted subspecies T. cruzi marinkellei.</title>
        <authorList>
            <person name="Franzen O."/>
            <person name="Talavera-Lopez C."/>
            <person name="Ochaya S."/>
            <person name="Butler C.E."/>
            <person name="Messenger L.A."/>
            <person name="Lewis M.D."/>
            <person name="Llewellyn M.S."/>
            <person name="Marinkelle C.J."/>
            <person name="Tyler K.M."/>
            <person name="Miles M.A."/>
            <person name="Andersson B."/>
        </authorList>
    </citation>
    <scope>NUCLEOTIDE SEQUENCE [LARGE SCALE GENOMIC DNA]</scope>
    <source>
        <strain evidence="4 5">B7</strain>
    </source>
</reference>
<keyword evidence="1" id="KW-0812">Transmembrane</keyword>
<protein>
    <submittedName>
        <fullName evidence="4">Dispersed gene family protein 1 (DGF-1), putative</fullName>
    </submittedName>
</protein>
<evidence type="ECO:0000259" key="2">
    <source>
        <dbReference type="Pfam" id="PF22274"/>
    </source>
</evidence>
<dbReference type="InterPro" id="IPR006626">
    <property type="entry name" value="PbH1"/>
</dbReference>
<evidence type="ECO:0000259" key="3">
    <source>
        <dbReference type="Pfam" id="PF22279"/>
    </source>
</evidence>
<dbReference type="Pfam" id="PF22279">
    <property type="entry name" value="DGF-1_N"/>
    <property type="match status" value="3"/>
</dbReference>
<organism evidence="4 5">
    <name type="scientific">Trypanosoma cruzi marinkellei</name>
    <dbReference type="NCBI Taxonomy" id="85056"/>
    <lineage>
        <taxon>Eukaryota</taxon>
        <taxon>Discoba</taxon>
        <taxon>Euglenozoa</taxon>
        <taxon>Kinetoplastea</taxon>
        <taxon>Metakinetoplastina</taxon>
        <taxon>Trypanosomatida</taxon>
        <taxon>Trypanosomatidae</taxon>
        <taxon>Trypanosoma</taxon>
        <taxon>Schizotrypanum</taxon>
    </lineage>
</organism>
<feature type="non-terminal residue" evidence="4">
    <location>
        <position position="1954"/>
    </location>
</feature>
<dbReference type="Pfam" id="PF22274">
    <property type="entry name" value="DGF-1_beta-sheet"/>
    <property type="match status" value="3"/>
</dbReference>
<dbReference type="Proteomes" id="UP000007350">
    <property type="component" value="Unassembled WGS sequence"/>
</dbReference>
<feature type="domain" description="Dispersed gene family protein 1 N-terminal" evidence="3">
    <location>
        <begin position="349"/>
        <end position="444"/>
    </location>
</feature>
<evidence type="ECO:0000313" key="4">
    <source>
        <dbReference type="EMBL" id="EKF30979.1"/>
    </source>
</evidence>
<keyword evidence="1" id="KW-1133">Transmembrane helix</keyword>